<gene>
    <name evidence="22" type="ORF">NLF92_03375</name>
</gene>
<keyword evidence="11 19" id="KW-1133">Transmembrane helix</keyword>
<keyword evidence="13 18" id="KW-0511">Multifunctional enzyme</keyword>
<proteinExistence type="inferred from homology"/>
<feature type="transmembrane region" description="Helical" evidence="19">
    <location>
        <begin position="135"/>
        <end position="152"/>
    </location>
</feature>
<dbReference type="Proteomes" id="UP001165413">
    <property type="component" value="Unassembled WGS sequence"/>
</dbReference>
<name>A0AA41WX59_9ALTE</name>
<dbReference type="GO" id="GO:0004190">
    <property type="term" value="F:aspartic-type endopeptidase activity"/>
    <property type="evidence" value="ECO:0007669"/>
    <property type="project" value="UniProtKB-EC"/>
</dbReference>
<evidence type="ECO:0000256" key="13">
    <source>
        <dbReference type="ARBA" id="ARBA00023268"/>
    </source>
</evidence>
<sequence>MLELLTLYPFLFYTCVGLFSLLVGSFLNVVIYRLPIIIERDWITEFTTYYQIVFTGKIPGNVPLNQPFNLALPHSTCPHCQHKIRATENIPIFSFLRQGGKCSQCTGKIAYRYPIIEGLTALIGVWVAVHFGLSYSTAIILLVSFLLIAMIAIDIDKMLLPDQLTLPMLWLGLAASTQHLFVSPSDAIIGAILGYGFLWSVYWGFKLLTGKEGMGYGDFKLLAAIGAFVGWQHLLIVILLSSVVGVIIGLLLPLFKNAKQTDTSVPTSAFPFGPFLGIAGWLTILYGDDILALYVQWLV</sequence>
<feature type="domain" description="Prepilin peptidase A24 N-terminal" evidence="21">
    <location>
        <begin position="18"/>
        <end position="131"/>
    </location>
</feature>
<evidence type="ECO:0000313" key="23">
    <source>
        <dbReference type="Proteomes" id="UP001165413"/>
    </source>
</evidence>
<evidence type="ECO:0000256" key="4">
    <source>
        <dbReference type="ARBA" id="ARBA00022519"/>
    </source>
</evidence>
<dbReference type="EMBL" id="JANATA010000003">
    <property type="protein sequence ID" value="MCP3427985.1"/>
    <property type="molecule type" value="Genomic_DNA"/>
</dbReference>
<evidence type="ECO:0000256" key="9">
    <source>
        <dbReference type="ARBA" id="ARBA00022692"/>
    </source>
</evidence>
<evidence type="ECO:0000256" key="15">
    <source>
        <dbReference type="ARBA" id="ARBA00067082"/>
    </source>
</evidence>
<evidence type="ECO:0000256" key="19">
    <source>
        <dbReference type="SAM" id="Phobius"/>
    </source>
</evidence>
<evidence type="ECO:0000256" key="10">
    <source>
        <dbReference type="ARBA" id="ARBA00022801"/>
    </source>
</evidence>
<evidence type="ECO:0000256" key="5">
    <source>
        <dbReference type="ARBA" id="ARBA00022603"/>
    </source>
</evidence>
<dbReference type="Pfam" id="PF01478">
    <property type="entry name" value="Peptidase_A24"/>
    <property type="match status" value="1"/>
</dbReference>
<dbReference type="PANTHER" id="PTHR30487:SF0">
    <property type="entry name" value="PREPILIN LEADER PEPTIDASE_N-METHYLTRANSFERASE-RELATED"/>
    <property type="match status" value="1"/>
</dbReference>
<evidence type="ECO:0000256" key="2">
    <source>
        <dbReference type="ARBA" id="ARBA00005801"/>
    </source>
</evidence>
<keyword evidence="3" id="KW-1003">Cell membrane</keyword>
<comment type="catalytic activity">
    <reaction evidence="14 18">
        <text>Typically cleaves a -Gly-|-Phe- bond to release an N-terminal, basic peptide of 5-8 residues from type IV prepilin, and then N-methylates the new N-terminal amino group, the methyl donor being S-adenosyl-L-methionine.</text>
        <dbReference type="EC" id="3.4.23.43"/>
    </reaction>
</comment>
<dbReference type="InterPro" id="IPR050882">
    <property type="entry name" value="Prepilin_peptidase/N-MTase"/>
</dbReference>
<evidence type="ECO:0000259" key="21">
    <source>
        <dbReference type="Pfam" id="PF06750"/>
    </source>
</evidence>
<dbReference type="InterPro" id="IPR014032">
    <property type="entry name" value="Peptidase_A24A_bac"/>
</dbReference>
<evidence type="ECO:0000256" key="18">
    <source>
        <dbReference type="RuleBase" id="RU003794"/>
    </source>
</evidence>
<keyword evidence="6 18" id="KW-0645">Protease</keyword>
<evidence type="ECO:0000256" key="3">
    <source>
        <dbReference type="ARBA" id="ARBA00022475"/>
    </source>
</evidence>
<reference evidence="22" key="1">
    <citation type="submission" date="2022-07" db="EMBL/GenBank/DDBJ databases">
        <title>Characterization of the Novel Bacterium Alteromonas immobilis LMIT006 and Alteromonas gregis LMIT007.</title>
        <authorList>
            <person name="Lin X."/>
        </authorList>
    </citation>
    <scope>NUCLEOTIDE SEQUENCE</scope>
    <source>
        <strain evidence="22">LMIT007</strain>
    </source>
</reference>
<dbReference type="GO" id="GO:0005886">
    <property type="term" value="C:plasma membrane"/>
    <property type="evidence" value="ECO:0007669"/>
    <property type="project" value="UniProtKB-SubCell"/>
</dbReference>
<comment type="similarity">
    <text evidence="2 17">Belongs to the peptidase A24 family.</text>
</comment>
<keyword evidence="12 19" id="KW-0472">Membrane</keyword>
<keyword evidence="10 18" id="KW-0378">Hydrolase</keyword>
<dbReference type="Pfam" id="PF06750">
    <property type="entry name" value="A24_N_bact"/>
    <property type="match status" value="1"/>
</dbReference>
<dbReference type="FunFam" id="1.20.120.1220:FF:000001">
    <property type="entry name" value="Type 4 prepilin-like proteins leader peptide-processing enzyme"/>
    <property type="match status" value="1"/>
</dbReference>
<evidence type="ECO:0000259" key="20">
    <source>
        <dbReference type="Pfam" id="PF01478"/>
    </source>
</evidence>
<evidence type="ECO:0000256" key="8">
    <source>
        <dbReference type="ARBA" id="ARBA00022691"/>
    </source>
</evidence>
<feature type="transmembrane region" description="Helical" evidence="19">
    <location>
        <begin position="221"/>
        <end position="252"/>
    </location>
</feature>
<keyword evidence="5 18" id="KW-0489">Methyltransferase</keyword>
<feature type="transmembrane region" description="Helical" evidence="19">
    <location>
        <begin position="187"/>
        <end position="209"/>
    </location>
</feature>
<keyword evidence="7 18" id="KW-0808">Transferase</keyword>
<dbReference type="EC" id="3.4.23.43" evidence="15 18"/>
<accession>A0AA41WX59</accession>
<protein>
    <recommendedName>
        <fullName evidence="16 18">Prepilin leader peptidase/N-methyltransferase</fullName>
        <ecNumber evidence="18">2.1.1.-</ecNumber>
        <ecNumber evidence="15 18">3.4.23.43</ecNumber>
    </recommendedName>
</protein>
<dbReference type="Gene3D" id="1.20.120.1220">
    <property type="match status" value="1"/>
</dbReference>
<comment type="function">
    <text evidence="18">Plays an essential role in type IV pili and type II pseudopili formation by proteolytically removing the leader sequence from substrate proteins and subsequently monomethylating the alpha-amino group of the newly exposed N-terminal phenylalanine.</text>
</comment>
<evidence type="ECO:0000256" key="6">
    <source>
        <dbReference type="ARBA" id="ARBA00022670"/>
    </source>
</evidence>
<organism evidence="22 23">
    <name type="scientific">Opacimonas viscosa</name>
    <dbReference type="NCBI Taxonomy" id="2961944"/>
    <lineage>
        <taxon>Bacteria</taxon>
        <taxon>Pseudomonadati</taxon>
        <taxon>Pseudomonadota</taxon>
        <taxon>Gammaproteobacteria</taxon>
        <taxon>Alteromonadales</taxon>
        <taxon>Alteromonadaceae</taxon>
        <taxon>Opacimonas</taxon>
    </lineage>
</organism>
<dbReference type="GO" id="GO:0008168">
    <property type="term" value="F:methyltransferase activity"/>
    <property type="evidence" value="ECO:0007669"/>
    <property type="project" value="UniProtKB-KW"/>
</dbReference>
<dbReference type="PANTHER" id="PTHR30487">
    <property type="entry name" value="TYPE 4 PREPILIN-LIKE PROTEINS LEADER PEPTIDE-PROCESSING ENZYME"/>
    <property type="match status" value="1"/>
</dbReference>
<dbReference type="RefSeq" id="WP_254098880.1">
    <property type="nucleotide sequence ID" value="NZ_JANATA010000003.1"/>
</dbReference>
<keyword evidence="4" id="KW-0997">Cell inner membrane</keyword>
<dbReference type="EC" id="2.1.1.-" evidence="18"/>
<evidence type="ECO:0000256" key="11">
    <source>
        <dbReference type="ARBA" id="ARBA00022989"/>
    </source>
</evidence>
<keyword evidence="8" id="KW-0949">S-adenosyl-L-methionine</keyword>
<evidence type="ECO:0000256" key="1">
    <source>
        <dbReference type="ARBA" id="ARBA00004429"/>
    </source>
</evidence>
<dbReference type="GO" id="GO:0006465">
    <property type="term" value="P:signal peptide processing"/>
    <property type="evidence" value="ECO:0007669"/>
    <property type="project" value="TreeGrafter"/>
</dbReference>
<keyword evidence="23" id="KW-1185">Reference proteome</keyword>
<evidence type="ECO:0000256" key="16">
    <source>
        <dbReference type="ARBA" id="ARBA00071870"/>
    </source>
</evidence>
<dbReference type="PRINTS" id="PR00864">
    <property type="entry name" value="PREPILNPTASE"/>
</dbReference>
<dbReference type="AlphaFoldDB" id="A0AA41WX59"/>
<evidence type="ECO:0000256" key="12">
    <source>
        <dbReference type="ARBA" id="ARBA00023136"/>
    </source>
</evidence>
<feature type="domain" description="Prepilin type IV endopeptidase peptidase" evidence="20">
    <location>
        <begin position="142"/>
        <end position="250"/>
    </location>
</feature>
<dbReference type="GO" id="GO:0032259">
    <property type="term" value="P:methylation"/>
    <property type="evidence" value="ECO:0007669"/>
    <property type="project" value="UniProtKB-KW"/>
</dbReference>
<feature type="transmembrane region" description="Helical" evidence="19">
    <location>
        <begin position="164"/>
        <end position="181"/>
    </location>
</feature>
<evidence type="ECO:0000313" key="22">
    <source>
        <dbReference type="EMBL" id="MCP3427985.1"/>
    </source>
</evidence>
<evidence type="ECO:0000256" key="7">
    <source>
        <dbReference type="ARBA" id="ARBA00022679"/>
    </source>
</evidence>
<comment type="subcellular location">
    <subcellularLocation>
        <location evidence="1">Cell inner membrane</location>
        <topology evidence="1">Multi-pass membrane protein</topology>
    </subcellularLocation>
    <subcellularLocation>
        <location evidence="18">Cell membrane</location>
        <topology evidence="18">Multi-pass membrane protein</topology>
    </subcellularLocation>
</comment>
<keyword evidence="9 18" id="KW-0812">Transmembrane</keyword>
<feature type="transmembrane region" description="Helical" evidence="19">
    <location>
        <begin position="272"/>
        <end position="295"/>
    </location>
</feature>
<evidence type="ECO:0000256" key="14">
    <source>
        <dbReference type="ARBA" id="ARBA00050401"/>
    </source>
</evidence>
<dbReference type="InterPro" id="IPR000045">
    <property type="entry name" value="Prepilin_IV_endopep_pep"/>
</dbReference>
<comment type="caution">
    <text evidence="22">The sequence shown here is derived from an EMBL/GenBank/DDBJ whole genome shotgun (WGS) entry which is preliminary data.</text>
</comment>
<dbReference type="InterPro" id="IPR010627">
    <property type="entry name" value="Prepilin_pept_A24_N"/>
</dbReference>
<evidence type="ECO:0000256" key="17">
    <source>
        <dbReference type="RuleBase" id="RU003793"/>
    </source>
</evidence>
<feature type="transmembrane region" description="Helical" evidence="19">
    <location>
        <begin position="6"/>
        <end position="31"/>
    </location>
</feature>